<dbReference type="AlphaFoldDB" id="A0A7M1AUI0"/>
<keyword evidence="2" id="KW-1185">Reference proteome</keyword>
<evidence type="ECO:0000313" key="2">
    <source>
        <dbReference type="Proteomes" id="UP000593910"/>
    </source>
</evidence>
<dbReference type="EMBL" id="CP041165">
    <property type="protein sequence ID" value="QOP41083.1"/>
    <property type="molecule type" value="Genomic_DNA"/>
</dbReference>
<proteinExistence type="predicted"/>
<dbReference type="KEGG" id="smax:FJR03_04735"/>
<accession>A0A7M1AUI0</accession>
<evidence type="ECO:0000313" key="1">
    <source>
        <dbReference type="EMBL" id="QOP41083.1"/>
    </source>
</evidence>
<name>A0A7M1AUI0_9BACT</name>
<gene>
    <name evidence="1" type="ORF">FJR03_04735</name>
</gene>
<protein>
    <submittedName>
        <fullName evidence="1">Uncharacterized protein</fullName>
    </submittedName>
</protein>
<reference evidence="1 2" key="1">
    <citation type="submission" date="2019-06" db="EMBL/GenBank/DDBJ databases">
        <title>Sulfurimonas gotlandica sp. nov., a chemoautotrophic and psychrotolerant epsilonproteobacterium isolated from a pelagic redoxcline, and an emended description of the genus Sulfurimonas.</title>
        <authorList>
            <person name="Wang S."/>
            <person name="Jiang L."/>
            <person name="Shao Z."/>
        </authorList>
    </citation>
    <scope>NUCLEOTIDE SEQUENCE [LARGE SCALE GENOMIC DNA]</scope>
    <source>
        <strain evidence="1 2">B2</strain>
    </source>
</reference>
<sequence length="69" mass="8104">MMSHKLKDHLEKIKDEVSKTDMLDESQKADSVKRIEEWVIEDKAFGTLKNELTEMSIFFEKLFAELGIE</sequence>
<organism evidence="1 2">
    <name type="scientific">Sulfurimonas marina</name>
    <dbReference type="NCBI Taxonomy" id="2590551"/>
    <lineage>
        <taxon>Bacteria</taxon>
        <taxon>Pseudomonadati</taxon>
        <taxon>Campylobacterota</taxon>
        <taxon>Epsilonproteobacteria</taxon>
        <taxon>Campylobacterales</taxon>
        <taxon>Sulfurimonadaceae</taxon>
        <taxon>Sulfurimonas</taxon>
    </lineage>
</organism>
<dbReference type="Proteomes" id="UP000593910">
    <property type="component" value="Chromosome"/>
</dbReference>